<comment type="catalytic activity">
    <reaction evidence="1">
        <text>inosine + phosphate = alpha-D-ribose 1-phosphate + hypoxanthine</text>
        <dbReference type="Rhea" id="RHEA:27646"/>
        <dbReference type="ChEBI" id="CHEBI:17368"/>
        <dbReference type="ChEBI" id="CHEBI:17596"/>
        <dbReference type="ChEBI" id="CHEBI:43474"/>
        <dbReference type="ChEBI" id="CHEBI:57720"/>
        <dbReference type="EC" id="2.4.2.1"/>
    </reaction>
    <physiologicalReaction direction="left-to-right" evidence="1">
        <dbReference type="Rhea" id="RHEA:27647"/>
    </physiologicalReaction>
</comment>
<dbReference type="CDD" id="cd16833">
    <property type="entry name" value="YfiH"/>
    <property type="match status" value="1"/>
</dbReference>
<reference evidence="13 14" key="1">
    <citation type="submission" date="2020-07" db="EMBL/GenBank/DDBJ databases">
        <title>Sequencing the genomes of 1000 actinobacteria strains.</title>
        <authorList>
            <person name="Klenk H.-P."/>
        </authorList>
    </citation>
    <scope>NUCLEOTIDE SEQUENCE [LARGE SCALE GENOMIC DNA]</scope>
    <source>
        <strain evidence="13 14">CXB654</strain>
    </source>
</reference>
<evidence type="ECO:0000256" key="9">
    <source>
        <dbReference type="ARBA" id="ARBA00047989"/>
    </source>
</evidence>
<evidence type="ECO:0000256" key="4">
    <source>
        <dbReference type="ARBA" id="ARBA00022679"/>
    </source>
</evidence>
<evidence type="ECO:0000313" key="13">
    <source>
        <dbReference type="EMBL" id="NYE48614.1"/>
    </source>
</evidence>
<evidence type="ECO:0000256" key="10">
    <source>
        <dbReference type="ARBA" id="ARBA00048968"/>
    </source>
</evidence>
<evidence type="ECO:0000256" key="1">
    <source>
        <dbReference type="ARBA" id="ARBA00000553"/>
    </source>
</evidence>
<evidence type="ECO:0000256" key="6">
    <source>
        <dbReference type="ARBA" id="ARBA00022801"/>
    </source>
</evidence>
<organism evidence="13 14">
    <name type="scientific">Spinactinospora alkalitolerans</name>
    <dbReference type="NCBI Taxonomy" id="687207"/>
    <lineage>
        <taxon>Bacteria</taxon>
        <taxon>Bacillati</taxon>
        <taxon>Actinomycetota</taxon>
        <taxon>Actinomycetes</taxon>
        <taxon>Streptosporangiales</taxon>
        <taxon>Nocardiopsidaceae</taxon>
        <taxon>Spinactinospora</taxon>
    </lineage>
</organism>
<evidence type="ECO:0000256" key="7">
    <source>
        <dbReference type="ARBA" id="ARBA00022833"/>
    </source>
</evidence>
<accession>A0A852U3A5</accession>
<evidence type="ECO:0000256" key="8">
    <source>
        <dbReference type="ARBA" id="ARBA00023008"/>
    </source>
</evidence>
<dbReference type="RefSeq" id="WP_179644370.1">
    <property type="nucleotide sequence ID" value="NZ_BAAAYY010000036.1"/>
</dbReference>
<keyword evidence="14" id="KW-1185">Reference proteome</keyword>
<dbReference type="InterPro" id="IPR038371">
    <property type="entry name" value="Cu_polyphenol_OxRdtase_sf"/>
</dbReference>
<comment type="caution">
    <text evidence="13">The sequence shown here is derived from an EMBL/GenBank/DDBJ whole genome shotgun (WGS) entry which is preliminary data.</text>
</comment>
<evidence type="ECO:0000256" key="12">
    <source>
        <dbReference type="RuleBase" id="RU361274"/>
    </source>
</evidence>
<proteinExistence type="inferred from homology"/>
<evidence type="ECO:0000256" key="3">
    <source>
        <dbReference type="ARBA" id="ARBA00007353"/>
    </source>
</evidence>
<keyword evidence="8" id="KW-0186">Copper</keyword>
<keyword evidence="7" id="KW-0862">Zinc</keyword>
<dbReference type="NCBIfam" id="TIGR00726">
    <property type="entry name" value="peptidoglycan editing factor PgeF"/>
    <property type="match status" value="1"/>
</dbReference>
<dbReference type="PANTHER" id="PTHR30616:SF2">
    <property type="entry name" value="PURINE NUCLEOSIDE PHOSPHORYLASE LACC1"/>
    <property type="match status" value="1"/>
</dbReference>
<sequence>MSAVIELAPGYRAGFTQRYDGGVSAAPYDTLNLGTGVADDPEAVAENRRAAAARFGFDPERVVWMNQVHSADVAVVAEPGEVEAVDGVVTTRRDLVLGALAADCLPILAADPVAGVTAAAHSGRLGTAKGVATALVREMVGQGADPGRIAVALGPSICGECYEVPPGMQEEVRRAVPEGASRTRKGTTGVDMRAGVTAQLRRAGIGQIVADERCTLETPELFSHRRQAPTGRLAGYVWRS</sequence>
<dbReference type="GO" id="GO:0005507">
    <property type="term" value="F:copper ion binding"/>
    <property type="evidence" value="ECO:0007669"/>
    <property type="project" value="TreeGrafter"/>
</dbReference>
<dbReference type="Proteomes" id="UP000589036">
    <property type="component" value="Unassembled WGS sequence"/>
</dbReference>
<dbReference type="SUPFAM" id="SSF64438">
    <property type="entry name" value="CNF1/YfiH-like putative cysteine hydrolases"/>
    <property type="match status" value="1"/>
</dbReference>
<comment type="catalytic activity">
    <reaction evidence="10">
        <text>adenosine + phosphate = alpha-D-ribose 1-phosphate + adenine</text>
        <dbReference type="Rhea" id="RHEA:27642"/>
        <dbReference type="ChEBI" id="CHEBI:16335"/>
        <dbReference type="ChEBI" id="CHEBI:16708"/>
        <dbReference type="ChEBI" id="CHEBI:43474"/>
        <dbReference type="ChEBI" id="CHEBI:57720"/>
        <dbReference type="EC" id="2.4.2.1"/>
    </reaction>
    <physiologicalReaction direction="left-to-right" evidence="10">
        <dbReference type="Rhea" id="RHEA:27643"/>
    </physiologicalReaction>
</comment>
<comment type="function">
    <text evidence="2">Purine nucleoside enzyme that catalyzes the phosphorolysis of adenosine and inosine nucleosides, yielding D-ribose 1-phosphate and the respective free bases, adenine and hypoxanthine. Also catalyzes the phosphorolysis of S-methyl-5'-thioadenosine into adenine and S-methyl-5-thio-alpha-D-ribose 1-phosphate. Also has adenosine deaminase activity.</text>
</comment>
<name>A0A852U3A5_9ACTN</name>
<gene>
    <name evidence="13" type="ORF">HDA32_003734</name>
</gene>
<dbReference type="GO" id="GO:0016787">
    <property type="term" value="F:hydrolase activity"/>
    <property type="evidence" value="ECO:0007669"/>
    <property type="project" value="UniProtKB-KW"/>
</dbReference>
<dbReference type="Pfam" id="PF02578">
    <property type="entry name" value="Cu-oxidase_4"/>
    <property type="match status" value="1"/>
</dbReference>
<comment type="catalytic activity">
    <reaction evidence="11">
        <text>S-methyl-5'-thioadenosine + phosphate = 5-(methylsulfanyl)-alpha-D-ribose 1-phosphate + adenine</text>
        <dbReference type="Rhea" id="RHEA:11852"/>
        <dbReference type="ChEBI" id="CHEBI:16708"/>
        <dbReference type="ChEBI" id="CHEBI:17509"/>
        <dbReference type="ChEBI" id="CHEBI:43474"/>
        <dbReference type="ChEBI" id="CHEBI:58533"/>
        <dbReference type="EC" id="2.4.2.28"/>
    </reaction>
    <physiologicalReaction direction="left-to-right" evidence="11">
        <dbReference type="Rhea" id="RHEA:11853"/>
    </physiologicalReaction>
</comment>
<dbReference type="AlphaFoldDB" id="A0A852U3A5"/>
<dbReference type="InterPro" id="IPR011324">
    <property type="entry name" value="Cytotoxic_necrot_fac-like_cat"/>
</dbReference>
<comment type="catalytic activity">
    <reaction evidence="9">
        <text>adenosine + H2O + H(+) = inosine + NH4(+)</text>
        <dbReference type="Rhea" id="RHEA:24408"/>
        <dbReference type="ChEBI" id="CHEBI:15377"/>
        <dbReference type="ChEBI" id="CHEBI:15378"/>
        <dbReference type="ChEBI" id="CHEBI:16335"/>
        <dbReference type="ChEBI" id="CHEBI:17596"/>
        <dbReference type="ChEBI" id="CHEBI:28938"/>
        <dbReference type="EC" id="3.5.4.4"/>
    </reaction>
    <physiologicalReaction direction="left-to-right" evidence="9">
        <dbReference type="Rhea" id="RHEA:24409"/>
    </physiologicalReaction>
</comment>
<evidence type="ECO:0000256" key="2">
    <source>
        <dbReference type="ARBA" id="ARBA00003215"/>
    </source>
</evidence>
<dbReference type="Gene3D" id="3.60.140.10">
    <property type="entry name" value="CNF1/YfiH-like putative cysteine hydrolases"/>
    <property type="match status" value="1"/>
</dbReference>
<comment type="similarity">
    <text evidence="3 12">Belongs to the purine nucleoside phosphorylase YfiH/LACC1 family.</text>
</comment>
<dbReference type="InterPro" id="IPR003730">
    <property type="entry name" value="Cu_polyphenol_OxRdtase"/>
</dbReference>
<dbReference type="EMBL" id="JACCCC010000001">
    <property type="protein sequence ID" value="NYE48614.1"/>
    <property type="molecule type" value="Genomic_DNA"/>
</dbReference>
<dbReference type="GO" id="GO:0017061">
    <property type="term" value="F:S-methyl-5-thioadenosine phosphorylase activity"/>
    <property type="evidence" value="ECO:0007669"/>
    <property type="project" value="UniProtKB-EC"/>
</dbReference>
<evidence type="ECO:0000313" key="14">
    <source>
        <dbReference type="Proteomes" id="UP000589036"/>
    </source>
</evidence>
<evidence type="ECO:0000256" key="11">
    <source>
        <dbReference type="ARBA" id="ARBA00049893"/>
    </source>
</evidence>
<evidence type="ECO:0000256" key="5">
    <source>
        <dbReference type="ARBA" id="ARBA00022723"/>
    </source>
</evidence>
<dbReference type="PANTHER" id="PTHR30616">
    <property type="entry name" value="UNCHARACTERIZED PROTEIN YFIH"/>
    <property type="match status" value="1"/>
</dbReference>
<keyword evidence="4" id="KW-0808">Transferase</keyword>
<keyword evidence="5" id="KW-0479">Metal-binding</keyword>
<protein>
    <recommendedName>
        <fullName evidence="12">Purine nucleoside phosphorylase</fullName>
    </recommendedName>
</protein>
<keyword evidence="6" id="KW-0378">Hydrolase</keyword>